<evidence type="ECO:0000259" key="1">
    <source>
        <dbReference type="Pfam" id="PF08241"/>
    </source>
</evidence>
<keyword evidence="3" id="KW-1185">Reference proteome</keyword>
<dbReference type="Gene3D" id="3.40.50.150">
    <property type="entry name" value="Vaccinia Virus protein VP39"/>
    <property type="match status" value="1"/>
</dbReference>
<dbReference type="SUPFAM" id="SSF53335">
    <property type="entry name" value="S-adenosyl-L-methionine-dependent methyltransferases"/>
    <property type="match status" value="1"/>
</dbReference>
<reference evidence="2 3" key="1">
    <citation type="submission" date="2024-03" db="EMBL/GenBank/DDBJ databases">
        <title>A high-quality draft genome sequence of Diaporthe vaccinii, a causative agent of upright dieback and viscid rot disease in cranberry plants.</title>
        <authorList>
            <person name="Sarrasin M."/>
            <person name="Lang B.F."/>
            <person name="Burger G."/>
        </authorList>
    </citation>
    <scope>NUCLEOTIDE SEQUENCE [LARGE SCALE GENOMIC DNA]</scope>
    <source>
        <strain evidence="2 3">IS7</strain>
    </source>
</reference>
<comment type="caution">
    <text evidence="2">The sequence shown here is derived from an EMBL/GenBank/DDBJ whole genome shotgun (WGS) entry which is preliminary data.</text>
</comment>
<feature type="domain" description="Methyltransferase type 11" evidence="1">
    <location>
        <begin position="83"/>
        <end position="187"/>
    </location>
</feature>
<dbReference type="Proteomes" id="UP001600888">
    <property type="component" value="Unassembled WGS sequence"/>
</dbReference>
<dbReference type="InterPro" id="IPR052356">
    <property type="entry name" value="Thiol_S-MT"/>
</dbReference>
<name>A0ABR4DYH1_9PEZI</name>
<protein>
    <recommendedName>
        <fullName evidence="1">Methyltransferase type 11 domain-containing protein</fullName>
    </recommendedName>
</protein>
<dbReference type="Pfam" id="PF08241">
    <property type="entry name" value="Methyltransf_11"/>
    <property type="match status" value="1"/>
</dbReference>
<dbReference type="InterPro" id="IPR029063">
    <property type="entry name" value="SAM-dependent_MTases_sf"/>
</dbReference>
<evidence type="ECO:0000313" key="2">
    <source>
        <dbReference type="EMBL" id="KAL2275226.1"/>
    </source>
</evidence>
<evidence type="ECO:0000313" key="3">
    <source>
        <dbReference type="Proteomes" id="UP001600888"/>
    </source>
</evidence>
<proteinExistence type="predicted"/>
<gene>
    <name evidence="2" type="ORF">FJTKL_02449</name>
</gene>
<dbReference type="EMBL" id="JBAWTH010000140">
    <property type="protein sequence ID" value="KAL2275226.1"/>
    <property type="molecule type" value="Genomic_DNA"/>
</dbReference>
<accession>A0ABR4DYH1</accession>
<dbReference type="PANTHER" id="PTHR45036:SF1">
    <property type="entry name" value="METHYLTRANSFERASE LIKE 7A"/>
    <property type="match status" value="1"/>
</dbReference>
<dbReference type="InterPro" id="IPR013216">
    <property type="entry name" value="Methyltransf_11"/>
</dbReference>
<dbReference type="PANTHER" id="PTHR45036">
    <property type="entry name" value="METHYLTRANSFERASE LIKE 7B"/>
    <property type="match status" value="1"/>
</dbReference>
<dbReference type="CDD" id="cd02440">
    <property type="entry name" value="AdoMet_MTases"/>
    <property type="match status" value="1"/>
</dbReference>
<sequence length="258" mass="28769">MTPSPRLANILRPIGLIWFSIRLHWEAFKDVYRQHGFGAFGRISHIRDAASAKLFSVTSNGFVAFEDTTIIPSLLKAADGVVLELGPGPGNQLHRFDMSRVDKIYGVEPNSRYQDGINAKLQKNGLQDKYKLIVSGIEDSDVLRKEGITEGSLDSVLSIQVLCAVRDPKAVMKEVWKLLKPGGKFIFWEHGWSRSSLTVAEQIILNPAWSTFVGCSMTRNVLGDILNPGEWENPQDIEEPEDLVSMLPRIQGVLIKKA</sequence>
<organism evidence="2 3">
    <name type="scientific">Diaporthe vaccinii</name>
    <dbReference type="NCBI Taxonomy" id="105482"/>
    <lineage>
        <taxon>Eukaryota</taxon>
        <taxon>Fungi</taxon>
        <taxon>Dikarya</taxon>
        <taxon>Ascomycota</taxon>
        <taxon>Pezizomycotina</taxon>
        <taxon>Sordariomycetes</taxon>
        <taxon>Sordariomycetidae</taxon>
        <taxon>Diaporthales</taxon>
        <taxon>Diaporthaceae</taxon>
        <taxon>Diaporthe</taxon>
        <taxon>Diaporthe eres species complex</taxon>
    </lineage>
</organism>